<dbReference type="AlphaFoldDB" id="A0A645IEE7"/>
<gene>
    <name evidence="1" type="ORF">SDC9_194260</name>
</gene>
<evidence type="ECO:0000313" key="1">
    <source>
        <dbReference type="EMBL" id="MPN46664.1"/>
    </source>
</evidence>
<name>A0A645IEE7_9ZZZZ</name>
<sequence>MGYYPLYFDEQGLDIIRLAGLVRDVARQIQKVNHVDGVSLHLHAGEAYSFALRFLLSGYCLWDLQYYEGQSWHSFIDMLGKRPDVPAN</sequence>
<reference evidence="1" key="1">
    <citation type="submission" date="2019-08" db="EMBL/GenBank/DDBJ databases">
        <authorList>
            <person name="Kucharzyk K."/>
            <person name="Murdoch R.W."/>
            <person name="Higgins S."/>
            <person name="Loffler F."/>
        </authorList>
    </citation>
    <scope>NUCLEOTIDE SEQUENCE</scope>
</reference>
<dbReference type="EMBL" id="VSSQ01107528">
    <property type="protein sequence ID" value="MPN46664.1"/>
    <property type="molecule type" value="Genomic_DNA"/>
</dbReference>
<protein>
    <submittedName>
        <fullName evidence="1">Uncharacterized protein</fullName>
    </submittedName>
</protein>
<organism evidence="1">
    <name type="scientific">bioreactor metagenome</name>
    <dbReference type="NCBI Taxonomy" id="1076179"/>
    <lineage>
        <taxon>unclassified sequences</taxon>
        <taxon>metagenomes</taxon>
        <taxon>ecological metagenomes</taxon>
    </lineage>
</organism>
<accession>A0A645IEE7</accession>
<comment type="caution">
    <text evidence="1">The sequence shown here is derived from an EMBL/GenBank/DDBJ whole genome shotgun (WGS) entry which is preliminary data.</text>
</comment>
<proteinExistence type="predicted"/>